<dbReference type="InterPro" id="IPR012318">
    <property type="entry name" value="HTH_CRP"/>
</dbReference>
<dbReference type="InterPro" id="IPR014710">
    <property type="entry name" value="RmlC-like_jellyroll"/>
</dbReference>
<dbReference type="SUPFAM" id="SSF46785">
    <property type="entry name" value="Winged helix' DNA-binding domain"/>
    <property type="match status" value="1"/>
</dbReference>
<dbReference type="InterPro" id="IPR018490">
    <property type="entry name" value="cNMP-bd_dom_sf"/>
</dbReference>
<evidence type="ECO:0000313" key="7">
    <source>
        <dbReference type="Proteomes" id="UP001529255"/>
    </source>
</evidence>
<evidence type="ECO:0000259" key="5">
    <source>
        <dbReference type="PROSITE" id="PS51063"/>
    </source>
</evidence>
<dbReference type="InterPro" id="IPR036390">
    <property type="entry name" value="WH_DNA-bd_sf"/>
</dbReference>
<comment type="caution">
    <text evidence="6">The sequence shown here is derived from an EMBL/GenBank/DDBJ whole genome shotgun (WGS) entry which is preliminary data.</text>
</comment>
<name>A0ABT7LUW6_9STRE</name>
<keyword evidence="3" id="KW-0804">Transcription</keyword>
<keyword evidence="7" id="KW-1185">Reference proteome</keyword>
<evidence type="ECO:0000256" key="1">
    <source>
        <dbReference type="ARBA" id="ARBA00023015"/>
    </source>
</evidence>
<keyword evidence="1" id="KW-0805">Transcription regulation</keyword>
<organism evidence="6 7">
    <name type="scientific">Streptococcus raffinosi</name>
    <dbReference type="NCBI Taxonomy" id="3053355"/>
    <lineage>
        <taxon>Bacteria</taxon>
        <taxon>Bacillati</taxon>
        <taxon>Bacillota</taxon>
        <taxon>Bacilli</taxon>
        <taxon>Lactobacillales</taxon>
        <taxon>Streptococcaceae</taxon>
        <taxon>Streptococcus</taxon>
    </lineage>
</organism>
<dbReference type="RefSeq" id="WP_285956157.1">
    <property type="nucleotide sequence ID" value="NZ_JASUZV010000011.1"/>
</dbReference>
<evidence type="ECO:0000256" key="3">
    <source>
        <dbReference type="ARBA" id="ARBA00023163"/>
    </source>
</evidence>
<feature type="domain" description="Cyclic nucleotide-binding" evidence="4">
    <location>
        <begin position="6"/>
        <end position="109"/>
    </location>
</feature>
<dbReference type="PANTHER" id="PTHR24567:SF26">
    <property type="entry name" value="REGULATORY PROTEIN YEIL"/>
    <property type="match status" value="1"/>
</dbReference>
<protein>
    <submittedName>
        <fullName evidence="6">Cyclic nucleotide-binding domain-containing protein</fullName>
    </submittedName>
</protein>
<dbReference type="Proteomes" id="UP001529255">
    <property type="component" value="Unassembled WGS sequence"/>
</dbReference>
<dbReference type="CDD" id="cd00038">
    <property type="entry name" value="CAP_ED"/>
    <property type="match status" value="1"/>
</dbReference>
<evidence type="ECO:0000256" key="2">
    <source>
        <dbReference type="ARBA" id="ARBA00023125"/>
    </source>
</evidence>
<dbReference type="InterPro" id="IPR000595">
    <property type="entry name" value="cNMP-bd_dom"/>
</dbReference>
<dbReference type="PROSITE" id="PS50042">
    <property type="entry name" value="CNMP_BINDING_3"/>
    <property type="match status" value="1"/>
</dbReference>
<dbReference type="InterPro" id="IPR050397">
    <property type="entry name" value="Env_Response_Regulators"/>
</dbReference>
<evidence type="ECO:0000313" key="6">
    <source>
        <dbReference type="EMBL" id="MDL5044017.1"/>
    </source>
</evidence>
<dbReference type="SUPFAM" id="SSF51206">
    <property type="entry name" value="cAMP-binding domain-like"/>
    <property type="match status" value="1"/>
</dbReference>
<accession>A0ABT7LUW6</accession>
<sequence>MPNPTTRPQLDQVFPVAYLNQLQKVPFQKGDYICTQGQAITELTYILSGRVKIVRSLSNGKEHILEMLHQPQLLGDVELMTNQLAGSSVIALEDVQAVQLPLNDKESLLEDPVFLYQIGRNLAMALHKQGITASRNVSYPVRERLATHILSIEEEGNFQLSPSILAASFGTSYRHVQRVIKQFIDQGIIEKVAFKTYGILQRQTLETLAFID</sequence>
<dbReference type="PANTHER" id="PTHR24567">
    <property type="entry name" value="CRP FAMILY TRANSCRIPTIONAL REGULATORY PROTEIN"/>
    <property type="match status" value="1"/>
</dbReference>
<dbReference type="Pfam" id="PF13545">
    <property type="entry name" value="HTH_Crp_2"/>
    <property type="match status" value="1"/>
</dbReference>
<dbReference type="Gene3D" id="2.60.120.10">
    <property type="entry name" value="Jelly Rolls"/>
    <property type="match status" value="1"/>
</dbReference>
<reference evidence="6 7" key="1">
    <citation type="submission" date="2023-06" db="EMBL/GenBank/DDBJ databases">
        <title>A potential novel species of Streptococcus isolated from human milk sample.</title>
        <authorList>
            <person name="Nguyen H.V."/>
            <person name="Trinh A.T.V."/>
            <person name="Hoang A.T.L."/>
            <person name="Bui L.N.H."/>
            <person name="Tran Q.T.L."/>
            <person name="Trinh T."/>
        </authorList>
    </citation>
    <scope>NUCLEOTIDE SEQUENCE [LARGE SCALE GENOMIC DNA]</scope>
    <source>
        <strain evidence="6 7">VTCC 12812</strain>
    </source>
</reference>
<dbReference type="SMART" id="SM00100">
    <property type="entry name" value="cNMP"/>
    <property type="match status" value="1"/>
</dbReference>
<gene>
    <name evidence="6" type="ORF">QRD39_07850</name>
</gene>
<dbReference type="EMBL" id="JASUZV010000011">
    <property type="protein sequence ID" value="MDL5044017.1"/>
    <property type="molecule type" value="Genomic_DNA"/>
</dbReference>
<feature type="domain" description="HTH crp-type" evidence="5">
    <location>
        <begin position="139"/>
        <end position="203"/>
    </location>
</feature>
<evidence type="ECO:0000259" key="4">
    <source>
        <dbReference type="PROSITE" id="PS50042"/>
    </source>
</evidence>
<dbReference type="PROSITE" id="PS51063">
    <property type="entry name" value="HTH_CRP_2"/>
    <property type="match status" value="1"/>
</dbReference>
<proteinExistence type="predicted"/>
<keyword evidence="2" id="KW-0238">DNA-binding</keyword>
<dbReference type="Pfam" id="PF00027">
    <property type="entry name" value="cNMP_binding"/>
    <property type="match status" value="1"/>
</dbReference>